<feature type="transmembrane region" description="Helical" evidence="1">
    <location>
        <begin position="146"/>
        <end position="166"/>
    </location>
</feature>
<keyword evidence="1" id="KW-0812">Transmembrane</keyword>
<keyword evidence="1" id="KW-1133">Transmembrane helix</keyword>
<feature type="transmembrane region" description="Helical" evidence="1">
    <location>
        <begin position="396"/>
        <end position="417"/>
    </location>
</feature>
<dbReference type="Proteomes" id="UP000237797">
    <property type="component" value="Unassembled WGS sequence"/>
</dbReference>
<keyword evidence="3" id="KW-1185">Reference proteome</keyword>
<sequence length="419" mass="45475">MSATKPNRLSSRFRITRVYMLTGAGFLGVCWFFMILAAESLSRGRWIDSYLLAAVHLFVIGYAMVVVHGAMLQIVPVAFQGRLYSIRLGYVQYALIVLGAVALPLGFLVHMWRITAVGGLLLILSTGFLLWNLGQTLRTLKKKAEALLIAAAFPFFFINVLLGVAMSLGRFPAGGNTLPLHMMSGIVGWFTTLIILISPRLMSFFVSSRYKGLRKSGPGILVLAGMAAVLAGEALEAGAGSAASEGISAAGWILYLVGYAWVLVDLYRHFRHRRRREVEWVLKWILGGLYGGWPVMAAWAIASSGSLQENWAASGLLLSLFGFLQWNISAYMAKILPFLRWMGRYGHHAAKDPSEQAPALHEMMPRKMTIAALTGSAAAAVLLALGTGLGRGALTVSGAAMGTAAWALYGLALTIMYRR</sequence>
<proteinExistence type="predicted"/>
<reference evidence="2 3" key="1">
    <citation type="submission" date="2018-03" db="EMBL/GenBank/DDBJ databases">
        <title>Genomic Encyclopedia of Archaeal and Bacterial Type Strains, Phase II (KMG-II): from individual species to whole genera.</title>
        <authorList>
            <person name="Goeker M."/>
        </authorList>
    </citation>
    <scope>NUCLEOTIDE SEQUENCE [LARGE SCALE GENOMIC DNA]</scope>
    <source>
        <strain evidence="2 3">DSM 44946</strain>
    </source>
</reference>
<feature type="transmembrane region" description="Helical" evidence="1">
    <location>
        <begin position="18"/>
        <end position="38"/>
    </location>
</feature>
<accession>A0A2T0LF03</accession>
<feature type="transmembrane region" description="Helical" evidence="1">
    <location>
        <begin position="114"/>
        <end position="134"/>
    </location>
</feature>
<evidence type="ECO:0000256" key="1">
    <source>
        <dbReference type="SAM" id="Phobius"/>
    </source>
</evidence>
<organism evidence="2 3">
    <name type="scientific">Planifilum fimeticola</name>
    <dbReference type="NCBI Taxonomy" id="201975"/>
    <lineage>
        <taxon>Bacteria</taxon>
        <taxon>Bacillati</taxon>
        <taxon>Bacillota</taxon>
        <taxon>Bacilli</taxon>
        <taxon>Bacillales</taxon>
        <taxon>Thermoactinomycetaceae</taxon>
        <taxon>Planifilum</taxon>
    </lineage>
</organism>
<feature type="transmembrane region" description="Helical" evidence="1">
    <location>
        <begin position="247"/>
        <end position="268"/>
    </location>
</feature>
<dbReference type="OrthoDB" id="2986310at2"/>
<feature type="transmembrane region" description="Helical" evidence="1">
    <location>
        <begin position="313"/>
        <end position="333"/>
    </location>
</feature>
<evidence type="ECO:0000313" key="2">
    <source>
        <dbReference type="EMBL" id="PRX40727.1"/>
    </source>
</evidence>
<feature type="transmembrane region" description="Helical" evidence="1">
    <location>
        <begin position="280"/>
        <end position="301"/>
    </location>
</feature>
<dbReference type="AlphaFoldDB" id="A0A2T0LF03"/>
<evidence type="ECO:0000313" key="3">
    <source>
        <dbReference type="Proteomes" id="UP000237797"/>
    </source>
</evidence>
<feature type="transmembrane region" description="Helical" evidence="1">
    <location>
        <begin position="218"/>
        <end position="235"/>
    </location>
</feature>
<feature type="transmembrane region" description="Helical" evidence="1">
    <location>
        <begin position="90"/>
        <end position="108"/>
    </location>
</feature>
<feature type="transmembrane region" description="Helical" evidence="1">
    <location>
        <begin position="50"/>
        <end position="78"/>
    </location>
</feature>
<name>A0A2T0LF03_9BACL</name>
<gene>
    <name evidence="2" type="ORF">CLV97_11176</name>
</gene>
<comment type="caution">
    <text evidence="2">The sequence shown here is derived from an EMBL/GenBank/DDBJ whole genome shotgun (WGS) entry which is preliminary data.</text>
</comment>
<dbReference type="EMBL" id="PVNE01000011">
    <property type="protein sequence ID" value="PRX40727.1"/>
    <property type="molecule type" value="Genomic_DNA"/>
</dbReference>
<protein>
    <submittedName>
        <fullName evidence="2">Uncharacterized protein</fullName>
    </submittedName>
</protein>
<feature type="transmembrane region" description="Helical" evidence="1">
    <location>
        <begin position="186"/>
        <end position="206"/>
    </location>
</feature>
<keyword evidence="1" id="KW-0472">Membrane</keyword>
<feature type="transmembrane region" description="Helical" evidence="1">
    <location>
        <begin position="370"/>
        <end position="390"/>
    </location>
</feature>
<dbReference type="RefSeq" id="WP_106345105.1">
    <property type="nucleotide sequence ID" value="NZ_PVNE01000011.1"/>
</dbReference>